<feature type="compositionally biased region" description="Gly residues" evidence="1">
    <location>
        <begin position="596"/>
        <end position="606"/>
    </location>
</feature>
<feature type="domain" description="AsmA" evidence="2">
    <location>
        <begin position="4"/>
        <end position="113"/>
    </location>
</feature>
<dbReference type="RefSeq" id="WP_080138415.1">
    <property type="nucleotide sequence ID" value="NZ_LWIG01000032.1"/>
</dbReference>
<dbReference type="PANTHER" id="PTHR30441">
    <property type="entry name" value="DUF748 DOMAIN-CONTAINING PROTEIN"/>
    <property type="match status" value="1"/>
</dbReference>
<protein>
    <submittedName>
        <fullName evidence="3">AsmA protein</fullName>
    </submittedName>
</protein>
<feature type="region of interest" description="Disordered" evidence="1">
    <location>
        <begin position="596"/>
        <end position="629"/>
    </location>
</feature>
<dbReference type="AlphaFoldDB" id="A0A560JDY5"/>
<comment type="caution">
    <text evidence="3">The sequence shown here is derived from an EMBL/GenBank/DDBJ whole genome shotgun (WGS) entry which is preliminary data.</text>
</comment>
<dbReference type="OrthoDB" id="225437at2"/>
<dbReference type="GO" id="GO:0090313">
    <property type="term" value="P:regulation of protein targeting to membrane"/>
    <property type="evidence" value="ECO:0007669"/>
    <property type="project" value="TreeGrafter"/>
</dbReference>
<feature type="compositionally biased region" description="Low complexity" evidence="1">
    <location>
        <begin position="648"/>
        <end position="673"/>
    </location>
</feature>
<proteinExistence type="predicted"/>
<keyword evidence="4" id="KW-1185">Reference proteome</keyword>
<accession>A0A560JDY5</accession>
<gene>
    <name evidence="3" type="ORF">FBZ95_11549</name>
</gene>
<dbReference type="EMBL" id="VITW01000015">
    <property type="protein sequence ID" value="TWB67544.1"/>
    <property type="molecule type" value="Genomic_DNA"/>
</dbReference>
<feature type="compositionally biased region" description="Low complexity" evidence="1">
    <location>
        <begin position="607"/>
        <end position="624"/>
    </location>
</feature>
<dbReference type="PANTHER" id="PTHR30441:SF4">
    <property type="entry name" value="PROTEIN ASMA"/>
    <property type="match status" value="1"/>
</dbReference>
<evidence type="ECO:0000313" key="3">
    <source>
        <dbReference type="EMBL" id="TWB67544.1"/>
    </source>
</evidence>
<feature type="region of interest" description="Disordered" evidence="1">
    <location>
        <begin position="642"/>
        <end position="696"/>
    </location>
</feature>
<dbReference type="Pfam" id="PF05170">
    <property type="entry name" value="AsmA"/>
    <property type="match status" value="2"/>
</dbReference>
<reference evidence="3 4" key="1">
    <citation type="submission" date="2019-06" db="EMBL/GenBank/DDBJ databases">
        <title>Genomic Encyclopedia of Type Strains, Phase IV (KMG-V): Genome sequencing to study the core and pangenomes of soil and plant-associated prokaryotes.</title>
        <authorList>
            <person name="Whitman W."/>
        </authorList>
    </citation>
    <scope>NUCLEOTIDE SEQUENCE [LARGE SCALE GENOMIC DNA]</scope>
    <source>
        <strain evidence="3 4">BR 10556</strain>
    </source>
</reference>
<evidence type="ECO:0000256" key="1">
    <source>
        <dbReference type="SAM" id="MobiDB-lite"/>
    </source>
</evidence>
<name>A0A560JDY5_9BRAD</name>
<dbReference type="InterPro" id="IPR052894">
    <property type="entry name" value="AsmA-related"/>
</dbReference>
<evidence type="ECO:0000313" key="4">
    <source>
        <dbReference type="Proteomes" id="UP000315914"/>
    </source>
</evidence>
<organism evidence="3 4">
    <name type="scientific">Bradyrhizobium sacchari</name>
    <dbReference type="NCBI Taxonomy" id="1399419"/>
    <lineage>
        <taxon>Bacteria</taxon>
        <taxon>Pseudomonadati</taxon>
        <taxon>Pseudomonadota</taxon>
        <taxon>Alphaproteobacteria</taxon>
        <taxon>Hyphomicrobiales</taxon>
        <taxon>Nitrobacteraceae</taxon>
        <taxon>Bradyrhizobium</taxon>
    </lineage>
</organism>
<dbReference type="STRING" id="1399419.A5906_05625"/>
<sequence>MRAVKFAGAAVAAVIVVIALLLVVGIPSGFLTSTIASRVESATGYRLSIDGTTKISLWPTLNVTLNDLTLQDPKDRSGITRLTVDSVQADMSLSSVWSGTPAISELVVTHPVLYQPLLRERLPNAGATSKPIALDTAGATIDRIKVIDGEVAFARLRDRVEGRISAINSAAVVGRDRKVDITGTARVGDHPTKFDIKATAPMPPAERPTIPVDFAIDMPDVLKSQLNGHAEMRLSGDVVMINGVSGRLGDGAFNGWASVDIASKPLVKVDLDFQRLAIPLAKTPDGAPGQPWSNAPIDVSGLNYVDAQLRISANEAVIGDARLAPLALDAKLAGGVLKAGTANLGAYGGQVSGEVILDATTGAPSFAMHSDLVGVRALPLLQGLAEFDRIDGKLQAKLALRSAGTSQRALMANMQGTAFVNFQDGAIRGINVAQMIRSLTTGTLSGWQDSQNGSQNNNQEQSTDLSQLSASFRIDKGQAVTTDLNLIGPLVRVTGAGTIALDTKMMGFRVEPKLVMTTEGQGRTSDPVGFGIPVMIQGSWSQPKIYPDMAGMLDNPDAAYAKLREMGKGLFGPDGAGLGNILGSLGSNLGSNLGLGGTTAPGGGNATGNTNPQTQQPGQNNLLGGPLGEAIGNLIQQGLSSGAGAGANTGRSRGLPATPSTPAPQASPASPAQEDPPVAQQDSQPMNDVLRQLFNR</sequence>
<dbReference type="InterPro" id="IPR007844">
    <property type="entry name" value="AsmA"/>
</dbReference>
<dbReference type="Proteomes" id="UP000315914">
    <property type="component" value="Unassembled WGS sequence"/>
</dbReference>
<evidence type="ECO:0000259" key="2">
    <source>
        <dbReference type="Pfam" id="PF05170"/>
    </source>
</evidence>
<dbReference type="GO" id="GO:0005886">
    <property type="term" value="C:plasma membrane"/>
    <property type="evidence" value="ECO:0007669"/>
    <property type="project" value="TreeGrafter"/>
</dbReference>
<feature type="domain" description="AsmA" evidence="2">
    <location>
        <begin position="289"/>
        <end position="483"/>
    </location>
</feature>